<dbReference type="PRINTS" id="PR00014">
    <property type="entry name" value="FNTYPEIII"/>
</dbReference>
<keyword evidence="4" id="KW-0812">Transmembrane</keyword>
<dbReference type="SMART" id="SM00060">
    <property type="entry name" value="FN3"/>
    <property type="match status" value="3"/>
</dbReference>
<feature type="compositionally biased region" description="Basic and acidic residues" evidence="3">
    <location>
        <begin position="504"/>
        <end position="514"/>
    </location>
</feature>
<feature type="domain" description="Fibronectin type-III" evidence="5">
    <location>
        <begin position="210"/>
        <end position="324"/>
    </location>
</feature>
<protein>
    <submittedName>
        <fullName evidence="8">Fibronectin type-III domain-containing protein</fullName>
    </submittedName>
</protein>
<dbReference type="Pfam" id="PF00041">
    <property type="entry name" value="fn3"/>
    <property type="match status" value="2"/>
</dbReference>
<sequence length="528" mass="59381">MVKHEVPVVLSMTHCSIEDHVKYRSAIVLIYEECPLLCYQIYTTPSVRFVPVTSVLSSSSHDEELMVVENSSCVVTDLRKYTEYQISVTPYNRVGEGAVARIRVRTLEDVPGVVGALRFSDVLLDSVRVSWKPPTEPNGLITGYIVNYKTFKMKEEFKKEVQSRTQQTFYPATNLEEGVTYFFAVWAETSAGRGTEVTSNVTLGPNPNGPPAPTRPTLTPGPSSVALEWKDEKRSGIIGHLIQTKLVSKDIGASQKRNRRSFGRPTHIHGVWVTLRVVEGSREQHEVSYRELEPSSFYVFRVFARNEIGIGKASAETEQLFVPAFIPEDPFYTTWWFIIMVAMSTFVVVVLVVAFLCITGSVAKYKREKRDSVDSSHLANGNFVAFQMEASHRDLGRSRNDLPTRPETKQSWLSDRDPPAYGSILGEQSRLRGAECIEVCGSVVNMYGLETDALPSLQNREAMQRGLRARDDASTLVGYSHTENPVQHEEFADDSFDDEDDCNDSAKEEIEVRTENIASHYGDTDQYR</sequence>
<keyword evidence="2" id="KW-1015">Disulfide bond</keyword>
<keyword evidence="1" id="KW-0677">Repeat</keyword>
<dbReference type="InterPro" id="IPR050964">
    <property type="entry name" value="Striated_Muscle_Regulatory"/>
</dbReference>
<evidence type="ECO:0000256" key="3">
    <source>
        <dbReference type="SAM" id="MobiDB-lite"/>
    </source>
</evidence>
<evidence type="ECO:0000256" key="4">
    <source>
        <dbReference type="SAM" id="Phobius"/>
    </source>
</evidence>
<feature type="region of interest" description="Disordered" evidence="3">
    <location>
        <begin position="195"/>
        <end position="220"/>
    </location>
</feature>
<dbReference type="GO" id="GO:0045202">
    <property type="term" value="C:synapse"/>
    <property type="evidence" value="ECO:0007669"/>
    <property type="project" value="TreeGrafter"/>
</dbReference>
<dbReference type="InterPro" id="IPR003961">
    <property type="entry name" value="FN3_dom"/>
</dbReference>
<dbReference type="InterPro" id="IPR036116">
    <property type="entry name" value="FN3_sf"/>
</dbReference>
<name>A0A0N4W845_HAEPC</name>
<feature type="compositionally biased region" description="Acidic residues" evidence="3">
    <location>
        <begin position="491"/>
        <end position="503"/>
    </location>
</feature>
<evidence type="ECO:0000259" key="5">
    <source>
        <dbReference type="PROSITE" id="PS50853"/>
    </source>
</evidence>
<dbReference type="OrthoDB" id="8923679at2759"/>
<feature type="domain" description="Fibronectin type-III" evidence="5">
    <location>
        <begin position="113"/>
        <end position="207"/>
    </location>
</feature>
<dbReference type="Gene3D" id="2.60.40.10">
    <property type="entry name" value="Immunoglobulins"/>
    <property type="match status" value="3"/>
</dbReference>
<gene>
    <name evidence="6" type="ORF">HPLM_LOCUS6343</name>
</gene>
<keyword evidence="4" id="KW-1133">Transmembrane helix</keyword>
<dbReference type="STRING" id="6290.A0A0N4W845"/>
<feature type="transmembrane region" description="Helical" evidence="4">
    <location>
        <begin position="335"/>
        <end position="362"/>
    </location>
</feature>
<feature type="region of interest" description="Disordered" evidence="3">
    <location>
        <begin position="394"/>
        <end position="416"/>
    </location>
</feature>
<dbReference type="PANTHER" id="PTHR13817">
    <property type="entry name" value="TITIN"/>
    <property type="match status" value="1"/>
</dbReference>
<evidence type="ECO:0000313" key="8">
    <source>
        <dbReference type="WBParaSite" id="HPLM_0000635101-mRNA-1"/>
    </source>
</evidence>
<keyword evidence="4" id="KW-0472">Membrane</keyword>
<dbReference type="GO" id="GO:0007156">
    <property type="term" value="P:homophilic cell adhesion via plasma membrane adhesion molecules"/>
    <property type="evidence" value="ECO:0007669"/>
    <property type="project" value="TreeGrafter"/>
</dbReference>
<dbReference type="InterPro" id="IPR013783">
    <property type="entry name" value="Ig-like_fold"/>
</dbReference>
<keyword evidence="7" id="KW-1185">Reference proteome</keyword>
<dbReference type="PROSITE" id="PS50853">
    <property type="entry name" value="FN3"/>
    <property type="match status" value="2"/>
</dbReference>
<dbReference type="EMBL" id="UZAF01016479">
    <property type="protein sequence ID" value="VDO28679.1"/>
    <property type="molecule type" value="Genomic_DNA"/>
</dbReference>
<proteinExistence type="predicted"/>
<dbReference type="CDD" id="cd00063">
    <property type="entry name" value="FN3"/>
    <property type="match status" value="3"/>
</dbReference>
<dbReference type="OMA" id="TWWFIAM"/>
<feature type="region of interest" description="Disordered" evidence="3">
    <location>
        <begin position="489"/>
        <end position="528"/>
    </location>
</feature>
<dbReference type="GO" id="GO:0007416">
    <property type="term" value="P:synapse assembly"/>
    <property type="evidence" value="ECO:0007669"/>
    <property type="project" value="TreeGrafter"/>
</dbReference>
<dbReference type="AlphaFoldDB" id="A0A0N4W845"/>
<dbReference type="PANTHER" id="PTHR13817:SF166">
    <property type="entry name" value="NEURONAL IGCAM-RELATED"/>
    <property type="match status" value="1"/>
</dbReference>
<evidence type="ECO:0000313" key="7">
    <source>
        <dbReference type="Proteomes" id="UP000268014"/>
    </source>
</evidence>
<evidence type="ECO:0000313" key="6">
    <source>
        <dbReference type="EMBL" id="VDO28679.1"/>
    </source>
</evidence>
<organism evidence="8">
    <name type="scientific">Haemonchus placei</name>
    <name type="common">Barber's pole worm</name>
    <dbReference type="NCBI Taxonomy" id="6290"/>
    <lineage>
        <taxon>Eukaryota</taxon>
        <taxon>Metazoa</taxon>
        <taxon>Ecdysozoa</taxon>
        <taxon>Nematoda</taxon>
        <taxon>Chromadorea</taxon>
        <taxon>Rhabditida</taxon>
        <taxon>Rhabditina</taxon>
        <taxon>Rhabditomorpha</taxon>
        <taxon>Strongyloidea</taxon>
        <taxon>Trichostrongylidae</taxon>
        <taxon>Haemonchus</taxon>
    </lineage>
</organism>
<dbReference type="SUPFAM" id="SSF49265">
    <property type="entry name" value="Fibronectin type III"/>
    <property type="match status" value="2"/>
</dbReference>
<reference evidence="6 7" key="2">
    <citation type="submission" date="2018-11" db="EMBL/GenBank/DDBJ databases">
        <authorList>
            <consortium name="Pathogen Informatics"/>
        </authorList>
    </citation>
    <scope>NUCLEOTIDE SEQUENCE [LARGE SCALE GENOMIC DNA]</scope>
    <source>
        <strain evidence="6 7">MHpl1</strain>
    </source>
</reference>
<accession>A0A0N4W845</accession>
<dbReference type="WBParaSite" id="HPLM_0000635101-mRNA-1">
    <property type="protein sequence ID" value="HPLM_0000635101-mRNA-1"/>
    <property type="gene ID" value="HPLM_0000635101"/>
</dbReference>
<reference evidence="8" key="1">
    <citation type="submission" date="2017-02" db="UniProtKB">
        <authorList>
            <consortium name="WormBaseParasite"/>
        </authorList>
    </citation>
    <scope>IDENTIFICATION</scope>
</reference>
<evidence type="ECO:0000256" key="2">
    <source>
        <dbReference type="ARBA" id="ARBA00023157"/>
    </source>
</evidence>
<evidence type="ECO:0000256" key="1">
    <source>
        <dbReference type="ARBA" id="ARBA00022737"/>
    </source>
</evidence>
<dbReference type="Proteomes" id="UP000268014">
    <property type="component" value="Unassembled WGS sequence"/>
</dbReference>